<evidence type="ECO:0000313" key="1">
    <source>
        <dbReference type="EMBL" id="KAI8000228.1"/>
    </source>
</evidence>
<gene>
    <name evidence="1" type="ORF">LOK49_LG09G01529</name>
</gene>
<protein>
    <submittedName>
        <fullName evidence="1">F-box/FBD/LRR-repeat protein</fullName>
    </submittedName>
</protein>
<proteinExistence type="predicted"/>
<accession>A0ACC0GGF8</accession>
<evidence type="ECO:0000313" key="2">
    <source>
        <dbReference type="Proteomes" id="UP001060215"/>
    </source>
</evidence>
<comment type="caution">
    <text evidence="1">The sequence shown here is derived from an EMBL/GenBank/DDBJ whole genome shotgun (WGS) entry which is preliminary data.</text>
</comment>
<sequence>METEDGEEDRISKLSNTLLIHILSFLETRYSVRTSILSTRWKNLWACVPNLTFHLHSPPSYGFSNFIDRVLLLHDLPQIHTFTFTCNSIFDIKPNRLNSWISFAIKRRVHHLYIDFIQGLFFHPLNFPLSLFTCESLVDLTLGFNTCIVSNLPDSICFSNLKSLKIWVADPDDSLTENLFRSCPVLEVLFLRARLELDEDEDEDDEVIFNICTQSLRVLRLYLEADSYDERCCFGHEVVIDAPALDDLLLDDNFMACYSINNVSSSLAIVHVDVGLFFWPRIAECDCHNRVLELLGGISNVRSLYLSSTTLRVLGYAEDNDQLTLGNLTRLELGVVYLSKLLLDLLAKMPNLESLKLIMDHQAVYRNCYHEEEEEFYEIQWPPCLLSHLKVIEVDNFEGLESDLLLVEYFLKNAKVLSKMVIKNQNLVSVKVEVLKRLLMFPRGSKTCEIEAGDLIANLEEIQKFTQHNVLDVTTKYKHEANKKSHFKEFEVDDFVWAVLTKDKFSTSKHNKLAARKIGPLQVVERIHQNAYRLKLPSHIRTSNVFDVEHLIPYYEESFDEEHANSRVDSLSRGDDDAVCIAEKYMTTRDHRKAH</sequence>
<reference evidence="1 2" key="1">
    <citation type="journal article" date="2022" name="Plant J.">
        <title>Chromosome-level genome of Camellia lanceoleosa provides a valuable resource for understanding genome evolution and self-incompatibility.</title>
        <authorList>
            <person name="Gong W."/>
            <person name="Xiao S."/>
            <person name="Wang L."/>
            <person name="Liao Z."/>
            <person name="Chang Y."/>
            <person name="Mo W."/>
            <person name="Hu G."/>
            <person name="Li W."/>
            <person name="Zhao G."/>
            <person name="Zhu H."/>
            <person name="Hu X."/>
            <person name="Ji K."/>
            <person name="Xiang X."/>
            <person name="Song Q."/>
            <person name="Yuan D."/>
            <person name="Jin S."/>
            <person name="Zhang L."/>
        </authorList>
    </citation>
    <scope>NUCLEOTIDE SEQUENCE [LARGE SCALE GENOMIC DNA]</scope>
    <source>
        <strain evidence="1">SQ_2022a</strain>
    </source>
</reference>
<organism evidence="1 2">
    <name type="scientific">Camellia lanceoleosa</name>
    <dbReference type="NCBI Taxonomy" id="1840588"/>
    <lineage>
        <taxon>Eukaryota</taxon>
        <taxon>Viridiplantae</taxon>
        <taxon>Streptophyta</taxon>
        <taxon>Embryophyta</taxon>
        <taxon>Tracheophyta</taxon>
        <taxon>Spermatophyta</taxon>
        <taxon>Magnoliopsida</taxon>
        <taxon>eudicotyledons</taxon>
        <taxon>Gunneridae</taxon>
        <taxon>Pentapetalae</taxon>
        <taxon>asterids</taxon>
        <taxon>Ericales</taxon>
        <taxon>Theaceae</taxon>
        <taxon>Camellia</taxon>
    </lineage>
</organism>
<dbReference type="Proteomes" id="UP001060215">
    <property type="component" value="Chromosome 8"/>
</dbReference>
<keyword evidence="2" id="KW-1185">Reference proteome</keyword>
<name>A0ACC0GGF8_9ERIC</name>
<dbReference type="EMBL" id="CM045765">
    <property type="protein sequence ID" value="KAI8000228.1"/>
    <property type="molecule type" value="Genomic_DNA"/>
</dbReference>